<dbReference type="InterPro" id="IPR008978">
    <property type="entry name" value="HSP20-like_chaperone"/>
</dbReference>
<feature type="domain" description="SHSP" evidence="1">
    <location>
        <begin position="171"/>
        <end position="252"/>
    </location>
</feature>
<dbReference type="Pfam" id="PF00011">
    <property type="entry name" value="HSP20"/>
    <property type="match status" value="2"/>
</dbReference>
<evidence type="ECO:0000313" key="3">
    <source>
        <dbReference type="RefSeq" id="XP_065660604.1"/>
    </source>
</evidence>
<accession>A0ABM4CFW6</accession>
<dbReference type="Gene3D" id="2.60.40.790">
    <property type="match status" value="2"/>
</dbReference>
<sequence>MAAWQIPAYDANNIEVTEDPFDEFQECTFPPLRYLPLFYERKSPDNEASNPRRESTKERDRLYKELVGHEPYISHHKEDSATKDFRVKLDVRHYKPEEVTVKVEGHTIEIKGKHQSEKEYGFDSCEFYRKYPIPSSINPHSLVSKITQDGMLYIQVLKDIDPQQVLEQNETRKKSFKYSLDVDGYKPDEIKIRIDGQNLFIHGESKAEGTNEHGVHTHQKQFTRQISLPVGLDPSQLSSRYTNDFKLTIEAPLLGK</sequence>
<dbReference type="RefSeq" id="XP_065660604.1">
    <property type="nucleotide sequence ID" value="XM_065804532.1"/>
</dbReference>
<dbReference type="InterPro" id="IPR001436">
    <property type="entry name" value="Alpha-crystallin/sHSP_animal"/>
</dbReference>
<dbReference type="InterPro" id="IPR002068">
    <property type="entry name" value="A-crystallin/Hsp20_dom"/>
</dbReference>
<protein>
    <submittedName>
        <fullName evidence="3">Heat shock protein homolog</fullName>
    </submittedName>
</protein>
<proteinExistence type="predicted"/>
<dbReference type="PANTHER" id="PTHR45640">
    <property type="entry name" value="HEAT SHOCK PROTEIN HSP-12.2-RELATED"/>
    <property type="match status" value="1"/>
</dbReference>
<feature type="domain" description="SHSP" evidence="1">
    <location>
        <begin position="82"/>
        <end position="162"/>
    </location>
</feature>
<dbReference type="PANTHER" id="PTHR45640:SF26">
    <property type="entry name" value="RE23625P"/>
    <property type="match status" value="1"/>
</dbReference>
<dbReference type="GeneID" id="100211409"/>
<reference evidence="3" key="1">
    <citation type="submission" date="2025-08" db="UniProtKB">
        <authorList>
            <consortium name="RefSeq"/>
        </authorList>
    </citation>
    <scope>IDENTIFICATION</scope>
</reference>
<keyword evidence="2" id="KW-1185">Reference proteome</keyword>
<dbReference type="CDD" id="cd06526">
    <property type="entry name" value="metazoan_ACD"/>
    <property type="match status" value="2"/>
</dbReference>
<organism evidence="2 3">
    <name type="scientific">Hydra vulgaris</name>
    <name type="common">Hydra</name>
    <name type="synonym">Hydra attenuata</name>
    <dbReference type="NCBI Taxonomy" id="6087"/>
    <lineage>
        <taxon>Eukaryota</taxon>
        <taxon>Metazoa</taxon>
        <taxon>Cnidaria</taxon>
        <taxon>Hydrozoa</taxon>
        <taxon>Hydroidolina</taxon>
        <taxon>Anthoathecata</taxon>
        <taxon>Aplanulata</taxon>
        <taxon>Hydridae</taxon>
        <taxon>Hydra</taxon>
    </lineage>
</organism>
<keyword evidence="3" id="KW-0346">Stress response</keyword>
<name>A0ABM4CFW6_HYDVU</name>
<evidence type="ECO:0000313" key="2">
    <source>
        <dbReference type="Proteomes" id="UP001652625"/>
    </source>
</evidence>
<gene>
    <name evidence="3" type="primary">LOC100211409</name>
</gene>
<dbReference type="Proteomes" id="UP001652625">
    <property type="component" value="Chromosome 09"/>
</dbReference>
<dbReference type="SUPFAM" id="SSF49764">
    <property type="entry name" value="HSP20-like chaperones"/>
    <property type="match status" value="2"/>
</dbReference>
<evidence type="ECO:0000259" key="1">
    <source>
        <dbReference type="Pfam" id="PF00011"/>
    </source>
</evidence>
<dbReference type="PRINTS" id="PR00299">
    <property type="entry name" value="ACRYSTALLIN"/>
</dbReference>